<reference evidence="3" key="1">
    <citation type="journal article" date="2020" name="MBio">
        <title>Horizontal gene transfer to a defensive symbiont with a reduced genome amongst a multipartite beetle microbiome.</title>
        <authorList>
            <person name="Waterworth S.C."/>
            <person name="Florez L.V."/>
            <person name="Rees E.R."/>
            <person name="Hertweck C."/>
            <person name="Kaltenpoth M."/>
            <person name="Kwan J.C."/>
        </authorList>
    </citation>
    <scope>NUCLEOTIDE SEQUENCE [LARGE SCALE GENOMIC DNA]</scope>
</reference>
<feature type="chain" id="PRO_5031360593" evidence="1">
    <location>
        <begin position="38"/>
        <end position="334"/>
    </location>
</feature>
<dbReference type="PROSITE" id="PS51318">
    <property type="entry name" value="TAT"/>
    <property type="match status" value="1"/>
</dbReference>
<dbReference type="Proteomes" id="UP000461670">
    <property type="component" value="Unassembled WGS sequence"/>
</dbReference>
<dbReference type="PANTHER" id="PTHR30024">
    <property type="entry name" value="ALIPHATIC SULFONATES-BINDING PROTEIN-RELATED"/>
    <property type="match status" value="1"/>
</dbReference>
<dbReference type="AlphaFoldDB" id="A0A7V8FNT7"/>
<dbReference type="Gene3D" id="3.40.190.10">
    <property type="entry name" value="Periplasmic binding protein-like II"/>
    <property type="match status" value="2"/>
</dbReference>
<dbReference type="InterPro" id="IPR006311">
    <property type="entry name" value="TAT_signal"/>
</dbReference>
<evidence type="ECO:0000313" key="3">
    <source>
        <dbReference type="Proteomes" id="UP000461670"/>
    </source>
</evidence>
<name>A0A7V8FNT7_9BURK</name>
<evidence type="ECO:0000313" key="2">
    <source>
        <dbReference type="EMBL" id="KAF1021210.1"/>
    </source>
</evidence>
<dbReference type="SUPFAM" id="SSF53850">
    <property type="entry name" value="Periplasmic binding protein-like II"/>
    <property type="match status" value="1"/>
</dbReference>
<comment type="caution">
    <text evidence="2">The sequence shown here is derived from an EMBL/GenBank/DDBJ whole genome shotgun (WGS) entry which is preliminary data.</text>
</comment>
<evidence type="ECO:0000256" key="1">
    <source>
        <dbReference type="SAM" id="SignalP"/>
    </source>
</evidence>
<gene>
    <name evidence="2" type="primary">ssuA_7</name>
    <name evidence="2" type="ORF">GAK30_01973</name>
</gene>
<keyword evidence="1" id="KW-0732">Signal</keyword>
<dbReference type="EMBL" id="WNDQ01000024">
    <property type="protein sequence ID" value="KAF1021210.1"/>
    <property type="molecule type" value="Genomic_DNA"/>
</dbReference>
<sequence length="334" mass="35833">MRPALSTFAPGVSSRRRWLQRATGAFAAASLGLPAWAQTNGAAGKTLRLGYIGPSPYLTKATGWALKTGLLLRELQPLGFADVSLHVFPNGPDLNEAFISGAIDAGIYGDTPTVVAYSRGLAGRLIGFDEIGLNAWLLTPRGGVARVRDLDGQVVAVPLGSYMHRYVLGALKEEGILGRAKVVYMLPRDAGPALDKGSIAAFAAPIDTGPLLASQGFPVIDEAARRPHLRGTSVIVAGQKLLDATPGLPAAWQRARAAALREITADPERYYAFHAEVSRFPLEAVKVSHPIAQFPAEPYPREGLASLDEVKRFLLEEKLIRKDVDLDAWRVAEV</sequence>
<organism evidence="2 3">
    <name type="scientific">Paracidovorax wautersii</name>
    <dbReference type="NCBI Taxonomy" id="1177982"/>
    <lineage>
        <taxon>Bacteria</taxon>
        <taxon>Pseudomonadati</taxon>
        <taxon>Pseudomonadota</taxon>
        <taxon>Betaproteobacteria</taxon>
        <taxon>Burkholderiales</taxon>
        <taxon>Comamonadaceae</taxon>
        <taxon>Paracidovorax</taxon>
    </lineage>
</organism>
<accession>A0A7V8FNT7</accession>
<feature type="signal peptide" evidence="1">
    <location>
        <begin position="1"/>
        <end position="37"/>
    </location>
</feature>
<proteinExistence type="predicted"/>
<protein>
    <submittedName>
        <fullName evidence="2">Putative aliphatic sulfonates-binding protein</fullName>
    </submittedName>
</protein>